<evidence type="ECO:0000256" key="6">
    <source>
        <dbReference type="ARBA" id="ARBA00022679"/>
    </source>
</evidence>
<evidence type="ECO:0000256" key="9">
    <source>
        <dbReference type="ARBA" id="ARBA00023277"/>
    </source>
</evidence>
<proteinExistence type="inferred from homology"/>
<comment type="similarity">
    <text evidence="4 10">Belongs to the galactose-1-phosphate uridylyltransferase type 2 family.</text>
</comment>
<dbReference type="EMBL" id="QXXA01000004">
    <property type="protein sequence ID" value="NBI05980.1"/>
    <property type="molecule type" value="Genomic_DNA"/>
</dbReference>
<evidence type="ECO:0000256" key="4">
    <source>
        <dbReference type="ARBA" id="ARBA00008706"/>
    </source>
</evidence>
<feature type="domain" description="Galactose-1-phosphate uridyl transferase N-terminal" evidence="11">
    <location>
        <begin position="45"/>
        <end position="236"/>
    </location>
</feature>
<dbReference type="NCBIfam" id="NF003629">
    <property type="entry name" value="PRK05270.1-2"/>
    <property type="match status" value="1"/>
</dbReference>
<comment type="catalytic activity">
    <reaction evidence="1 10">
        <text>alpha-D-galactose 1-phosphate + UDP-alpha-D-glucose = alpha-D-glucose 1-phosphate + UDP-alpha-D-galactose</text>
        <dbReference type="Rhea" id="RHEA:13989"/>
        <dbReference type="ChEBI" id="CHEBI:58336"/>
        <dbReference type="ChEBI" id="CHEBI:58601"/>
        <dbReference type="ChEBI" id="CHEBI:58885"/>
        <dbReference type="ChEBI" id="CHEBI:66914"/>
        <dbReference type="EC" id="2.7.7.12"/>
    </reaction>
</comment>
<dbReference type="InterPro" id="IPR005850">
    <property type="entry name" value="GalP_Utransf_C"/>
</dbReference>
<evidence type="ECO:0000256" key="7">
    <source>
        <dbReference type="ARBA" id="ARBA00022695"/>
    </source>
</evidence>
<organism evidence="13 14">
    <name type="scientific">Senegalia massiliensis</name>
    <dbReference type="NCBI Taxonomy" id="1720316"/>
    <lineage>
        <taxon>Bacteria</taxon>
        <taxon>Bacillati</taxon>
        <taxon>Bacillota</taxon>
        <taxon>Clostridia</taxon>
        <taxon>Eubacteriales</taxon>
        <taxon>Clostridiaceae</taxon>
        <taxon>Senegalia</taxon>
    </lineage>
</organism>
<dbReference type="OrthoDB" id="2293at2"/>
<keyword evidence="5 10" id="KW-0963">Cytoplasm</keyword>
<comment type="pathway">
    <text evidence="3 10">Carbohydrate metabolism; galactose metabolism.</text>
</comment>
<dbReference type="PROSITE" id="PS01163">
    <property type="entry name" value="GAL_P_UDP_TRANSF_II"/>
    <property type="match status" value="1"/>
</dbReference>
<dbReference type="HAMAP" id="MF_00571">
    <property type="entry name" value="GalP_UDP_trans"/>
    <property type="match status" value="1"/>
</dbReference>
<name>A0A845QV85_9CLOT</name>
<reference evidence="13 14" key="1">
    <citation type="submission" date="2018-08" db="EMBL/GenBank/DDBJ databases">
        <title>Murine metabolic-syndrome-specific gut microbial biobank.</title>
        <authorList>
            <person name="Liu C."/>
        </authorList>
    </citation>
    <scope>NUCLEOTIDE SEQUENCE [LARGE SCALE GENOMIC DNA]</scope>
    <source>
        <strain evidence="13 14">583</strain>
    </source>
</reference>
<dbReference type="GO" id="GO:0008108">
    <property type="term" value="F:UDP-glucose:hexose-1-phosphate uridylyltransferase activity"/>
    <property type="evidence" value="ECO:0007669"/>
    <property type="project" value="UniProtKB-UniRule"/>
</dbReference>
<dbReference type="AlphaFoldDB" id="A0A845QV85"/>
<keyword evidence="14" id="KW-1185">Reference proteome</keyword>
<keyword evidence="6 10" id="KW-0808">Transferase</keyword>
<feature type="domain" description="Galactose-1-phosphate uridyl transferase C-terminal" evidence="12">
    <location>
        <begin position="252"/>
        <end position="435"/>
    </location>
</feature>
<dbReference type="InterPro" id="IPR023425">
    <property type="entry name" value="GalP_uridyl_Trfase_II_CS"/>
</dbReference>
<dbReference type="EC" id="2.7.7.12" evidence="10"/>
<evidence type="ECO:0000256" key="5">
    <source>
        <dbReference type="ARBA" id="ARBA00022490"/>
    </source>
</evidence>
<dbReference type="PANTHER" id="PTHR39191:SF1">
    <property type="entry name" value="DUF4922 DOMAIN-CONTAINING PROTEIN"/>
    <property type="match status" value="1"/>
</dbReference>
<accession>A0A845QV85</accession>
<evidence type="ECO:0000256" key="2">
    <source>
        <dbReference type="ARBA" id="ARBA00004496"/>
    </source>
</evidence>
<dbReference type="NCBIfam" id="TIGR01239">
    <property type="entry name" value="galT_2"/>
    <property type="match status" value="1"/>
</dbReference>
<evidence type="ECO:0000259" key="11">
    <source>
        <dbReference type="Pfam" id="PF01087"/>
    </source>
</evidence>
<protein>
    <recommendedName>
        <fullName evidence="10">Galactose-1-phosphate uridylyltransferase</fullName>
        <shortName evidence="10">Gal-1-P uridylyltransferase</shortName>
        <ecNumber evidence="10">2.7.7.12</ecNumber>
    </recommendedName>
    <alternativeName>
        <fullName evidence="10">UDP-glucose--hexose-1-phosphate uridylyltransferase</fullName>
    </alternativeName>
</protein>
<evidence type="ECO:0000259" key="12">
    <source>
        <dbReference type="Pfam" id="PF02744"/>
    </source>
</evidence>
<evidence type="ECO:0000256" key="3">
    <source>
        <dbReference type="ARBA" id="ARBA00004947"/>
    </source>
</evidence>
<comment type="caution">
    <text evidence="13">The sequence shown here is derived from an EMBL/GenBank/DDBJ whole genome shotgun (WGS) entry which is preliminary data.</text>
</comment>
<dbReference type="GO" id="GO:0006012">
    <property type="term" value="P:galactose metabolic process"/>
    <property type="evidence" value="ECO:0007669"/>
    <property type="project" value="UniProtKB-UniRule"/>
</dbReference>
<dbReference type="Pfam" id="PF02744">
    <property type="entry name" value="GalP_UDP_tr_C"/>
    <property type="match status" value="1"/>
</dbReference>
<dbReference type="Proteomes" id="UP000467132">
    <property type="component" value="Unassembled WGS sequence"/>
</dbReference>
<dbReference type="UniPathway" id="UPA00214"/>
<keyword evidence="8 10" id="KW-0299">Galactose metabolism</keyword>
<sequence length="514" mass="60248">MSKKGISYEVERLLNFAYQNDMIEKLDMVQMRNSLMDLLKIEEPYNGEFKDEILDSPVDILESILDYAHQEGIIERNTTSMRDLLDAKIMGILIPRQSAIATKFWNTEKNSGIEKATEDYYKMSKASNYIRMDRINKNLYWKTNTEYGDLEITINLSKPEKDPKDIALAKLQAKRSYPKCLLCLENVGYKGRINHPARQNHRVIPIKLNDENWYMQYSPYVYYNEHSIIFKENHEPMSITKKSFNRLLDFIEKIPHYFIGSNADLPIVGGSILSHEHFQGGNHKFAMEKANIELQFKSNDFKNVNIGIVKWPMSVIRLSGKYKKDIVELASKILNSWRNYNDESVDILSFSEGEPHNTITPIARKNSNDEYELDLVLRNNRINEKYPKGIFHPHQRLHHIKKENIGLIEVMGLAVLPGRLEKEIEKIEDILLNNELISKLEQYEQIQKHRDWIIELVDKYGAINNRDEAREILEKEVGMKFLDVLKDAGVYKRTQEGKKAFIRFMKYNNFDIID</sequence>
<evidence type="ECO:0000313" key="13">
    <source>
        <dbReference type="EMBL" id="NBI05980.1"/>
    </source>
</evidence>
<evidence type="ECO:0000256" key="8">
    <source>
        <dbReference type="ARBA" id="ARBA00023144"/>
    </source>
</evidence>
<dbReference type="RefSeq" id="WP_160196465.1">
    <property type="nucleotide sequence ID" value="NZ_QXXA01000004.1"/>
</dbReference>
<gene>
    <name evidence="10 13" type="primary">galT</name>
    <name evidence="13" type="ORF">D3Z33_03795</name>
</gene>
<dbReference type="GO" id="GO:0005737">
    <property type="term" value="C:cytoplasm"/>
    <property type="evidence" value="ECO:0007669"/>
    <property type="project" value="UniProtKB-SubCell"/>
</dbReference>
<evidence type="ECO:0000313" key="14">
    <source>
        <dbReference type="Proteomes" id="UP000467132"/>
    </source>
</evidence>
<evidence type="ECO:0000256" key="10">
    <source>
        <dbReference type="HAMAP-Rule" id="MF_00571"/>
    </source>
</evidence>
<dbReference type="Pfam" id="PF01087">
    <property type="entry name" value="GalP_UDP_transf"/>
    <property type="match status" value="1"/>
</dbReference>
<keyword evidence="7 10" id="KW-0548">Nucleotidyltransferase</keyword>
<dbReference type="PIRSF" id="PIRSF006005">
    <property type="entry name" value="GalT_BS"/>
    <property type="match status" value="1"/>
</dbReference>
<dbReference type="InterPro" id="IPR000766">
    <property type="entry name" value="GalP_uridyl_Trfase_II"/>
</dbReference>
<dbReference type="PANTHER" id="PTHR39191">
    <property type="entry name" value="GALACTOSE-1-PHOSPHATE URIDYLYLTRANSFERASE"/>
    <property type="match status" value="1"/>
</dbReference>
<evidence type="ECO:0000256" key="1">
    <source>
        <dbReference type="ARBA" id="ARBA00001107"/>
    </source>
</evidence>
<keyword evidence="9 10" id="KW-0119">Carbohydrate metabolism</keyword>
<comment type="subcellular location">
    <subcellularLocation>
        <location evidence="2 10">Cytoplasm</location>
    </subcellularLocation>
</comment>
<dbReference type="InterPro" id="IPR005849">
    <property type="entry name" value="GalP_Utransf_N"/>
</dbReference>